<name>I1XL01_METNJ</name>
<keyword evidence="2" id="KW-1185">Reference proteome</keyword>
<sequence length="226" mass="24467">MNTRSLMDKLLQTGQQFLDQQNNGSNSGDNKIGQFLTGAGGGALAGTAVGLLLGNKKARKMGGSVLKYGGVAALGAVAFKAYQSWQQNNQQTAPQAIPQTIDRLPAPEAELHSQAILQAMIGAAKADGHINDQERLLIDQQVAQITDDPELQHWIDSELKKPVNPAEIAKLASTQEMAAEMYLASLIMIDEDSFMEKVYLDELARQLKLDESLKAEIHQAKKNAVT</sequence>
<proteinExistence type="predicted"/>
<dbReference type="STRING" id="754476.Q7A_2260"/>
<dbReference type="Pfam" id="PF04391">
    <property type="entry name" value="DUF533"/>
    <property type="match status" value="1"/>
</dbReference>
<reference evidence="1 2" key="1">
    <citation type="journal article" date="2012" name="J. Bacteriol.">
        <title>Complete genome sequences of Methylophaga sp. strain JAM1 and Methylophaga sp. strain JAM7.</title>
        <authorList>
            <person name="Villeneuve C."/>
            <person name="Martineau C."/>
            <person name="Mauffrey F."/>
            <person name="Villemur R."/>
        </authorList>
    </citation>
    <scope>NUCLEOTIDE SEQUENCE [LARGE SCALE GENOMIC DNA]</scope>
    <source>
        <strain evidence="1 2">JAM1</strain>
    </source>
</reference>
<dbReference type="PATRIC" id="fig|754476.3.peg.2233"/>
<dbReference type="eggNOG" id="COG2979">
    <property type="taxonomic scope" value="Bacteria"/>
</dbReference>
<dbReference type="SUPFAM" id="SSF158682">
    <property type="entry name" value="TerB-like"/>
    <property type="match status" value="1"/>
</dbReference>
<dbReference type="HOGENOM" id="CLU_068390_2_0_6"/>
<dbReference type="CDD" id="cd07178">
    <property type="entry name" value="terB_like_YebE"/>
    <property type="match status" value="1"/>
</dbReference>
<dbReference type="KEGG" id="mej:Q7A_2260"/>
<dbReference type="AlphaFoldDB" id="I1XL01"/>
<accession>I1XL01</accession>
<dbReference type="Proteomes" id="UP000009144">
    <property type="component" value="Chromosome"/>
</dbReference>
<dbReference type="OrthoDB" id="5459344at2"/>
<dbReference type="InterPro" id="IPR029024">
    <property type="entry name" value="TerB-like"/>
</dbReference>
<dbReference type="EMBL" id="CP003390">
    <property type="protein sequence ID" value="AFI85070.1"/>
    <property type="molecule type" value="Genomic_DNA"/>
</dbReference>
<dbReference type="InterPro" id="IPR007486">
    <property type="entry name" value="YebE"/>
</dbReference>
<evidence type="ECO:0000313" key="1">
    <source>
        <dbReference type="EMBL" id="AFI85070.1"/>
    </source>
</evidence>
<reference evidence="1 2" key="2">
    <citation type="journal article" date="2013" name="Int. J. Syst. Evol. Microbiol.">
        <title>Methylophaga nitratireducenticrescens sp. nov. and Methylophaga frappieri sp. nov., isolated from the biofilm of the methanol-fed denitrification system treating the seawater at the Montreal Biodome.</title>
        <authorList>
            <person name="Villeneuve C."/>
            <person name="Martineau C."/>
            <person name="Mauffrey F."/>
            <person name="Villemur R."/>
        </authorList>
    </citation>
    <scope>NUCLEOTIDE SEQUENCE [LARGE SCALE GENOMIC DNA]</scope>
    <source>
        <strain evidence="1 2">JAM1</strain>
    </source>
</reference>
<organism evidence="1 2">
    <name type="scientific">Methylophaga nitratireducenticrescens</name>
    <dbReference type="NCBI Taxonomy" id="754476"/>
    <lineage>
        <taxon>Bacteria</taxon>
        <taxon>Pseudomonadati</taxon>
        <taxon>Pseudomonadota</taxon>
        <taxon>Gammaproteobacteria</taxon>
        <taxon>Thiotrichales</taxon>
        <taxon>Piscirickettsiaceae</taxon>
        <taxon>Methylophaga</taxon>
    </lineage>
</organism>
<dbReference type="RefSeq" id="WP_014707438.1">
    <property type="nucleotide sequence ID" value="NC_017857.3"/>
</dbReference>
<evidence type="ECO:0000313" key="2">
    <source>
        <dbReference type="Proteomes" id="UP000009144"/>
    </source>
</evidence>
<protein>
    <submittedName>
        <fullName evidence="1">Membrane protein</fullName>
    </submittedName>
</protein>
<gene>
    <name evidence="1" type="ordered locus">Q7A_2260</name>
</gene>